<dbReference type="Proteomes" id="UP001058003">
    <property type="component" value="Chromosome"/>
</dbReference>
<dbReference type="InterPro" id="IPR011989">
    <property type="entry name" value="ARM-like"/>
</dbReference>
<evidence type="ECO:0000313" key="1">
    <source>
        <dbReference type="EMBL" id="UWZ57671.1"/>
    </source>
</evidence>
<proteinExistence type="predicted"/>
<dbReference type="AlphaFoldDB" id="A0A9Q9MM41"/>
<evidence type="ECO:0000313" key="2">
    <source>
        <dbReference type="Proteomes" id="UP001058003"/>
    </source>
</evidence>
<dbReference type="KEGG" id="daur:Daura_16795"/>
<dbReference type="EMBL" id="CP073767">
    <property type="protein sequence ID" value="UWZ57671.1"/>
    <property type="molecule type" value="Genomic_DNA"/>
</dbReference>
<gene>
    <name evidence="1" type="ORF">Daura_16795</name>
</gene>
<dbReference type="SUPFAM" id="SSF48371">
    <property type="entry name" value="ARM repeat"/>
    <property type="match status" value="1"/>
</dbReference>
<sequence>MGRGWWRRSSPAELAVRRAVADLPRGGVAAADRLLTVLAGVAAGRDRGRDLAALRILTADPAALVTLDAHARRSVAAAAVLWAMAADLDTAAAGPVAVALASMHRDGRVRERALRAMPERPDPELAPLLVLRAADWVRPVRDQAGLAVAVLLGHDAATYLPVMLPVALRTQDRRRAGFVMHQLVAAILAAPPATRDALAADGSTAQRRLVFDLSRAQGRLGPAELVAVAEADPDPWIRIRAAEAACRDAVWSGRTAVLRRLAGGARADVRGTALAGLLRLGLARDVAAHLDDPAALVRAAAREGARRAGVDAAAHYRAAVSGGTPAPGAVAGFAETAQDAVPLLPLLEHPDRAVRALAVRGVARLGAVTPDRIAPLLRDPAPAVVREASTALRPIADRLPADLPWQLLADRRPALRRAGYRLLNGGPPLVRLRAALILAADVVPDLARRGRADATHLTRAATDPRGGDRRWLEG</sequence>
<protein>
    <recommendedName>
        <fullName evidence="3">HEAT repeat domain-containing protein</fullName>
    </recommendedName>
</protein>
<keyword evidence="2" id="KW-1185">Reference proteome</keyword>
<dbReference type="Gene3D" id="1.25.10.10">
    <property type="entry name" value="Leucine-rich Repeat Variant"/>
    <property type="match status" value="1"/>
</dbReference>
<evidence type="ECO:0008006" key="3">
    <source>
        <dbReference type="Google" id="ProtNLM"/>
    </source>
</evidence>
<dbReference type="RefSeq" id="WP_156089699.1">
    <property type="nucleotide sequence ID" value="NZ_CP073767.1"/>
</dbReference>
<name>A0A9Q9MM41_9ACTN</name>
<reference evidence="1" key="1">
    <citation type="submission" date="2021-04" db="EMBL/GenBank/DDBJ databases">
        <title>Dactylosporangium aurantiacum NRRL B-8018 full assembly.</title>
        <authorList>
            <person name="Hartkoorn R.C."/>
            <person name="Beaudoing E."/>
            <person name="Hot D."/>
        </authorList>
    </citation>
    <scope>NUCLEOTIDE SEQUENCE</scope>
    <source>
        <strain evidence="1">NRRL B-8018</strain>
    </source>
</reference>
<accession>A0A9Q9MM41</accession>
<dbReference type="InterPro" id="IPR016024">
    <property type="entry name" value="ARM-type_fold"/>
</dbReference>
<dbReference type="OrthoDB" id="3374146at2"/>
<organism evidence="1 2">
    <name type="scientific">Dactylosporangium aurantiacum</name>
    <dbReference type="NCBI Taxonomy" id="35754"/>
    <lineage>
        <taxon>Bacteria</taxon>
        <taxon>Bacillati</taxon>
        <taxon>Actinomycetota</taxon>
        <taxon>Actinomycetes</taxon>
        <taxon>Micromonosporales</taxon>
        <taxon>Micromonosporaceae</taxon>
        <taxon>Dactylosporangium</taxon>
    </lineage>
</organism>